<accession>A0A6A6RVH5</accession>
<dbReference type="PANTHER" id="PTHR11266">
    <property type="entry name" value="PEROXISOMAL MEMBRANE PROTEIN 2, PXMP2 MPV17"/>
    <property type="match status" value="1"/>
</dbReference>
<evidence type="ECO:0000256" key="1">
    <source>
        <dbReference type="ARBA" id="ARBA00004141"/>
    </source>
</evidence>
<comment type="similarity">
    <text evidence="2 6">Belongs to the peroxisomal membrane protein PXMP2/4 family.</text>
</comment>
<protein>
    <recommendedName>
        <fullName evidence="9">Integral membrane protein-like protein</fullName>
    </recommendedName>
</protein>
<dbReference type="Proteomes" id="UP000799753">
    <property type="component" value="Unassembled WGS sequence"/>
</dbReference>
<keyword evidence="5" id="KW-0472">Membrane</keyword>
<dbReference type="AlphaFoldDB" id="A0A6A6RVH5"/>
<evidence type="ECO:0000313" key="7">
    <source>
        <dbReference type="EMBL" id="KAF2638218.1"/>
    </source>
</evidence>
<evidence type="ECO:0000313" key="8">
    <source>
        <dbReference type="Proteomes" id="UP000799753"/>
    </source>
</evidence>
<organism evidence="7 8">
    <name type="scientific">Massarina eburnea CBS 473.64</name>
    <dbReference type="NCBI Taxonomy" id="1395130"/>
    <lineage>
        <taxon>Eukaryota</taxon>
        <taxon>Fungi</taxon>
        <taxon>Dikarya</taxon>
        <taxon>Ascomycota</taxon>
        <taxon>Pezizomycotina</taxon>
        <taxon>Dothideomycetes</taxon>
        <taxon>Pleosporomycetidae</taxon>
        <taxon>Pleosporales</taxon>
        <taxon>Massarineae</taxon>
        <taxon>Massarinaceae</taxon>
        <taxon>Massarina</taxon>
    </lineage>
</organism>
<proteinExistence type="inferred from homology"/>
<gene>
    <name evidence="7" type="ORF">P280DRAFT_471339</name>
</gene>
<evidence type="ECO:0000256" key="5">
    <source>
        <dbReference type="ARBA" id="ARBA00023136"/>
    </source>
</evidence>
<dbReference type="InterPro" id="IPR007248">
    <property type="entry name" value="Mpv17_PMP22"/>
</dbReference>
<sequence>MAFRWYQAKLTSAPLLTQSITTAVLFATGDTLAQQAVERRGIKKHDLSRTGRMAAYGGAIFGPAATKWYQFLARNINLRSNNGTIAARVACDQLIFAPTNMALFLSSMAYLEGASPKERLQKSYVTGMVKNCMVWPWVQAVNFRFVPLDMRVLVVNVVSLGWNCYLSFLNSGGGQPQTLEQKMREKMQEGGELPPS</sequence>
<keyword evidence="3" id="KW-0812">Transmembrane</keyword>
<name>A0A6A6RVH5_9PLEO</name>
<dbReference type="OrthoDB" id="430207at2759"/>
<dbReference type="GO" id="GO:0016020">
    <property type="term" value="C:membrane"/>
    <property type="evidence" value="ECO:0007669"/>
    <property type="project" value="UniProtKB-SubCell"/>
</dbReference>
<keyword evidence="4" id="KW-1133">Transmembrane helix</keyword>
<dbReference type="PANTHER" id="PTHR11266:SF17">
    <property type="entry name" value="PROTEIN MPV17"/>
    <property type="match status" value="1"/>
</dbReference>
<evidence type="ECO:0000256" key="2">
    <source>
        <dbReference type="ARBA" id="ARBA00006824"/>
    </source>
</evidence>
<dbReference type="Pfam" id="PF04117">
    <property type="entry name" value="Mpv17_PMP22"/>
    <property type="match status" value="1"/>
</dbReference>
<evidence type="ECO:0008006" key="9">
    <source>
        <dbReference type="Google" id="ProtNLM"/>
    </source>
</evidence>
<dbReference type="GO" id="GO:0005739">
    <property type="term" value="C:mitochondrion"/>
    <property type="evidence" value="ECO:0007669"/>
    <property type="project" value="TreeGrafter"/>
</dbReference>
<dbReference type="EMBL" id="MU006790">
    <property type="protein sequence ID" value="KAF2638218.1"/>
    <property type="molecule type" value="Genomic_DNA"/>
</dbReference>
<evidence type="ECO:0000256" key="4">
    <source>
        <dbReference type="ARBA" id="ARBA00022989"/>
    </source>
</evidence>
<reference evidence="7" key="1">
    <citation type="journal article" date="2020" name="Stud. Mycol.">
        <title>101 Dothideomycetes genomes: a test case for predicting lifestyles and emergence of pathogens.</title>
        <authorList>
            <person name="Haridas S."/>
            <person name="Albert R."/>
            <person name="Binder M."/>
            <person name="Bloem J."/>
            <person name="Labutti K."/>
            <person name="Salamov A."/>
            <person name="Andreopoulos B."/>
            <person name="Baker S."/>
            <person name="Barry K."/>
            <person name="Bills G."/>
            <person name="Bluhm B."/>
            <person name="Cannon C."/>
            <person name="Castanera R."/>
            <person name="Culley D."/>
            <person name="Daum C."/>
            <person name="Ezra D."/>
            <person name="Gonzalez J."/>
            <person name="Henrissat B."/>
            <person name="Kuo A."/>
            <person name="Liang C."/>
            <person name="Lipzen A."/>
            <person name="Lutzoni F."/>
            <person name="Magnuson J."/>
            <person name="Mondo S."/>
            <person name="Nolan M."/>
            <person name="Ohm R."/>
            <person name="Pangilinan J."/>
            <person name="Park H.-J."/>
            <person name="Ramirez L."/>
            <person name="Alfaro M."/>
            <person name="Sun H."/>
            <person name="Tritt A."/>
            <person name="Yoshinaga Y."/>
            <person name="Zwiers L.-H."/>
            <person name="Turgeon B."/>
            <person name="Goodwin S."/>
            <person name="Spatafora J."/>
            <person name="Crous P."/>
            <person name="Grigoriev I."/>
        </authorList>
    </citation>
    <scope>NUCLEOTIDE SEQUENCE</scope>
    <source>
        <strain evidence="7">CBS 473.64</strain>
    </source>
</reference>
<evidence type="ECO:0000256" key="6">
    <source>
        <dbReference type="RuleBase" id="RU363053"/>
    </source>
</evidence>
<keyword evidence="8" id="KW-1185">Reference proteome</keyword>
<evidence type="ECO:0000256" key="3">
    <source>
        <dbReference type="ARBA" id="ARBA00022692"/>
    </source>
</evidence>
<comment type="subcellular location">
    <subcellularLocation>
        <location evidence="1">Membrane</location>
        <topology evidence="1">Multi-pass membrane protein</topology>
    </subcellularLocation>
</comment>